<sequence>MRNNEEVLKHCSNWYSSHSGAATLDELDGFFSDLMSEIFGYYAIQMGVLSGQTDLLKHSRITADFSLVNDEALKFREGIAKNAIEKNGPLASQLNKNYSLIAANEQLPISTDNVDLVVASHILESSKNPHQVLREIDRILVPEGHCILIGFNPHSLSNLGRQMRHFRQKRQSPYKMRSVNRVKDWFSLLGFKVLDVNYLGYRPGVKNKKLFESLRWLESWGEYTGPILGNMYVIHAKKRVIAMRPDKKVWQAPAVLSGGKVALNRTAKKIRQDNYSNL</sequence>
<evidence type="ECO:0000313" key="3">
    <source>
        <dbReference type="Proteomes" id="UP000294887"/>
    </source>
</evidence>
<dbReference type="EMBL" id="SMFQ01000002">
    <property type="protein sequence ID" value="TCJ88418.1"/>
    <property type="molecule type" value="Genomic_DNA"/>
</dbReference>
<dbReference type="GO" id="GO:0008757">
    <property type="term" value="F:S-adenosylmethionine-dependent methyltransferase activity"/>
    <property type="evidence" value="ECO:0007669"/>
    <property type="project" value="InterPro"/>
</dbReference>
<dbReference type="SUPFAM" id="SSF53335">
    <property type="entry name" value="S-adenosyl-L-methionine-dependent methyltransferases"/>
    <property type="match status" value="1"/>
</dbReference>
<comment type="caution">
    <text evidence="2">The sequence shown here is derived from an EMBL/GenBank/DDBJ whole genome shotgun (WGS) entry which is preliminary data.</text>
</comment>
<feature type="domain" description="Methyltransferase type 11" evidence="1">
    <location>
        <begin position="100"/>
        <end position="148"/>
    </location>
</feature>
<keyword evidence="2" id="KW-0808">Transferase</keyword>
<dbReference type="Pfam" id="PF08241">
    <property type="entry name" value="Methyltransf_11"/>
    <property type="match status" value="1"/>
</dbReference>
<reference evidence="2 3" key="1">
    <citation type="submission" date="2019-03" db="EMBL/GenBank/DDBJ databases">
        <title>Genomic Encyclopedia of Type Strains, Phase IV (KMG-IV): sequencing the most valuable type-strain genomes for metagenomic binning, comparative biology and taxonomic classification.</title>
        <authorList>
            <person name="Goeker M."/>
        </authorList>
    </citation>
    <scope>NUCLEOTIDE SEQUENCE [LARGE SCALE GENOMIC DNA]</scope>
    <source>
        <strain evidence="2 3">DSM 24830</strain>
    </source>
</reference>
<dbReference type="Proteomes" id="UP000294887">
    <property type="component" value="Unassembled WGS sequence"/>
</dbReference>
<name>A0A4R1F980_9GAMM</name>
<dbReference type="RefSeq" id="WP_131904114.1">
    <property type="nucleotide sequence ID" value="NZ_BAAAFU010000008.1"/>
</dbReference>
<evidence type="ECO:0000313" key="2">
    <source>
        <dbReference type="EMBL" id="TCJ88418.1"/>
    </source>
</evidence>
<gene>
    <name evidence="2" type="ORF">EV695_0264</name>
</gene>
<organism evidence="2 3">
    <name type="scientific">Cocleimonas flava</name>
    <dbReference type="NCBI Taxonomy" id="634765"/>
    <lineage>
        <taxon>Bacteria</taxon>
        <taxon>Pseudomonadati</taxon>
        <taxon>Pseudomonadota</taxon>
        <taxon>Gammaproteobacteria</taxon>
        <taxon>Thiotrichales</taxon>
        <taxon>Thiotrichaceae</taxon>
        <taxon>Cocleimonas</taxon>
    </lineage>
</organism>
<keyword evidence="2" id="KW-0489">Methyltransferase</keyword>
<proteinExistence type="predicted"/>
<evidence type="ECO:0000259" key="1">
    <source>
        <dbReference type="Pfam" id="PF08241"/>
    </source>
</evidence>
<dbReference type="AlphaFoldDB" id="A0A4R1F980"/>
<accession>A0A4R1F980</accession>
<dbReference type="InterPro" id="IPR013216">
    <property type="entry name" value="Methyltransf_11"/>
</dbReference>
<dbReference type="GO" id="GO:0032259">
    <property type="term" value="P:methylation"/>
    <property type="evidence" value="ECO:0007669"/>
    <property type="project" value="UniProtKB-KW"/>
</dbReference>
<protein>
    <submittedName>
        <fullName evidence="2">Methyltransferase family protein</fullName>
    </submittedName>
</protein>
<keyword evidence="3" id="KW-1185">Reference proteome</keyword>
<dbReference type="InterPro" id="IPR029063">
    <property type="entry name" value="SAM-dependent_MTases_sf"/>
</dbReference>
<dbReference type="OrthoDB" id="6191410at2"/>
<dbReference type="Gene3D" id="3.40.50.150">
    <property type="entry name" value="Vaccinia Virus protein VP39"/>
    <property type="match status" value="1"/>
</dbReference>